<protein>
    <submittedName>
        <fullName evidence="6">AcrR family transcriptional regulator</fullName>
    </submittedName>
</protein>
<evidence type="ECO:0000256" key="1">
    <source>
        <dbReference type="ARBA" id="ARBA00023015"/>
    </source>
</evidence>
<comment type="caution">
    <text evidence="6">The sequence shown here is derived from an EMBL/GenBank/DDBJ whole genome shotgun (WGS) entry which is preliminary data.</text>
</comment>
<dbReference type="PANTHER" id="PTHR30055:SF238">
    <property type="entry name" value="MYCOFACTOCIN BIOSYNTHESIS TRANSCRIPTIONAL REGULATOR MFTR-RELATED"/>
    <property type="match status" value="1"/>
</dbReference>
<dbReference type="EMBL" id="JACBZI010000001">
    <property type="protein sequence ID" value="NYI11555.1"/>
    <property type="molecule type" value="Genomic_DNA"/>
</dbReference>
<dbReference type="GO" id="GO:0000976">
    <property type="term" value="F:transcription cis-regulatory region binding"/>
    <property type="evidence" value="ECO:0007669"/>
    <property type="project" value="TreeGrafter"/>
</dbReference>
<dbReference type="PRINTS" id="PR00455">
    <property type="entry name" value="HTHTETR"/>
</dbReference>
<evidence type="ECO:0000256" key="2">
    <source>
        <dbReference type="ARBA" id="ARBA00023125"/>
    </source>
</evidence>
<keyword evidence="1" id="KW-0805">Transcription regulation</keyword>
<evidence type="ECO:0000313" key="6">
    <source>
        <dbReference type="EMBL" id="NYI11555.1"/>
    </source>
</evidence>
<dbReference type="InterPro" id="IPR009057">
    <property type="entry name" value="Homeodomain-like_sf"/>
</dbReference>
<gene>
    <name evidence="6" type="ORF">BKA05_003070</name>
</gene>
<dbReference type="PROSITE" id="PS50977">
    <property type="entry name" value="HTH_TETR_2"/>
    <property type="match status" value="1"/>
</dbReference>
<name>A0A7Y9YJP8_9ACTN</name>
<feature type="DNA-binding region" description="H-T-H motif" evidence="4">
    <location>
        <begin position="32"/>
        <end position="51"/>
    </location>
</feature>
<dbReference type="Pfam" id="PF17754">
    <property type="entry name" value="TetR_C_14"/>
    <property type="match status" value="1"/>
</dbReference>
<keyword evidence="2 4" id="KW-0238">DNA-binding</keyword>
<dbReference type="InterPro" id="IPR041347">
    <property type="entry name" value="MftR_C"/>
</dbReference>
<feature type="domain" description="HTH tetR-type" evidence="5">
    <location>
        <begin position="9"/>
        <end position="69"/>
    </location>
</feature>
<keyword evidence="3" id="KW-0804">Transcription</keyword>
<dbReference type="Pfam" id="PF00440">
    <property type="entry name" value="TetR_N"/>
    <property type="match status" value="1"/>
</dbReference>
<dbReference type="SUPFAM" id="SSF46689">
    <property type="entry name" value="Homeodomain-like"/>
    <property type="match status" value="1"/>
</dbReference>
<organism evidence="6 7">
    <name type="scientific">Nocardioides marinus</name>
    <dbReference type="NCBI Taxonomy" id="374514"/>
    <lineage>
        <taxon>Bacteria</taxon>
        <taxon>Bacillati</taxon>
        <taxon>Actinomycetota</taxon>
        <taxon>Actinomycetes</taxon>
        <taxon>Propionibacteriales</taxon>
        <taxon>Nocardioidaceae</taxon>
        <taxon>Nocardioides</taxon>
    </lineage>
</organism>
<accession>A0A7Y9YJP8</accession>
<dbReference type="GO" id="GO:0003700">
    <property type="term" value="F:DNA-binding transcription factor activity"/>
    <property type="evidence" value="ECO:0007669"/>
    <property type="project" value="TreeGrafter"/>
</dbReference>
<dbReference type="Gene3D" id="1.10.357.10">
    <property type="entry name" value="Tetracycline Repressor, domain 2"/>
    <property type="match status" value="1"/>
</dbReference>
<sequence length="203" mass="22219">MDLRSRRRLQVRRDVAEKAARLFAERGYEHVTVAEIAAAAGISRRTFFTHFASKEEAALASAADVLESLQRSLSAKKSEISFTSVVRDNVSELIAWHEHHAELLEQRRRIALSNPDLAAKVAAARTQAERDMVTPHLAAELGLPPDHHTVMLVVGAFTGLGDVLMSRAPDLLPADVATLADEALDLFEALLLRVKQTLPGTSI</sequence>
<evidence type="ECO:0000256" key="4">
    <source>
        <dbReference type="PROSITE-ProRule" id="PRU00335"/>
    </source>
</evidence>
<dbReference type="Gene3D" id="1.10.10.60">
    <property type="entry name" value="Homeodomain-like"/>
    <property type="match status" value="1"/>
</dbReference>
<evidence type="ECO:0000313" key="7">
    <source>
        <dbReference type="Proteomes" id="UP000537326"/>
    </source>
</evidence>
<dbReference type="InterPro" id="IPR001647">
    <property type="entry name" value="HTH_TetR"/>
</dbReference>
<dbReference type="RefSeq" id="WP_218842424.1">
    <property type="nucleotide sequence ID" value="NZ_BAAAPP010000006.1"/>
</dbReference>
<keyword evidence="7" id="KW-1185">Reference proteome</keyword>
<evidence type="ECO:0000256" key="3">
    <source>
        <dbReference type="ARBA" id="ARBA00023163"/>
    </source>
</evidence>
<proteinExistence type="predicted"/>
<dbReference type="Proteomes" id="UP000537326">
    <property type="component" value="Unassembled WGS sequence"/>
</dbReference>
<reference evidence="6 7" key="1">
    <citation type="submission" date="2020-07" db="EMBL/GenBank/DDBJ databases">
        <title>Sequencing the genomes of 1000 actinobacteria strains.</title>
        <authorList>
            <person name="Klenk H.-P."/>
        </authorList>
    </citation>
    <scope>NUCLEOTIDE SEQUENCE [LARGE SCALE GENOMIC DNA]</scope>
    <source>
        <strain evidence="6 7">DSM 18248</strain>
    </source>
</reference>
<evidence type="ECO:0000259" key="5">
    <source>
        <dbReference type="PROSITE" id="PS50977"/>
    </source>
</evidence>
<dbReference type="InterPro" id="IPR050109">
    <property type="entry name" value="HTH-type_TetR-like_transc_reg"/>
</dbReference>
<dbReference type="AlphaFoldDB" id="A0A7Y9YJP8"/>
<dbReference type="PANTHER" id="PTHR30055">
    <property type="entry name" value="HTH-TYPE TRANSCRIPTIONAL REGULATOR RUTR"/>
    <property type="match status" value="1"/>
</dbReference>